<evidence type="ECO:0000256" key="5">
    <source>
        <dbReference type="ARBA" id="ARBA00023180"/>
    </source>
</evidence>
<dbReference type="InterPro" id="IPR051940">
    <property type="entry name" value="Chitin_bind-dev_reg"/>
</dbReference>
<gene>
    <name evidence="9" type="primary">LOC106471088</name>
</gene>
<protein>
    <submittedName>
        <fullName evidence="9">Protein obstructor-E-like</fullName>
    </submittedName>
</protein>
<dbReference type="PROSITE" id="PS50940">
    <property type="entry name" value="CHIT_BIND_II"/>
    <property type="match status" value="2"/>
</dbReference>
<feature type="non-terminal residue" evidence="9">
    <location>
        <position position="170"/>
    </location>
</feature>
<evidence type="ECO:0000256" key="2">
    <source>
        <dbReference type="ARBA" id="ARBA00022729"/>
    </source>
</evidence>
<reference evidence="9" key="1">
    <citation type="submission" date="2025-08" db="UniProtKB">
        <authorList>
            <consortium name="RefSeq"/>
        </authorList>
    </citation>
    <scope>IDENTIFICATION</scope>
    <source>
        <tissue evidence="9">Muscle</tissue>
    </source>
</reference>
<dbReference type="Pfam" id="PF01607">
    <property type="entry name" value="CBM_14"/>
    <property type="match status" value="2"/>
</dbReference>
<dbReference type="RefSeq" id="XP_013787130.1">
    <property type="nucleotide sequence ID" value="XM_013931676.2"/>
</dbReference>
<keyword evidence="5" id="KW-0325">Glycoprotein</keyword>
<evidence type="ECO:0000259" key="7">
    <source>
        <dbReference type="PROSITE" id="PS50940"/>
    </source>
</evidence>
<keyword evidence="3" id="KW-0677">Repeat</keyword>
<evidence type="ECO:0000256" key="4">
    <source>
        <dbReference type="ARBA" id="ARBA00023157"/>
    </source>
</evidence>
<keyword evidence="2 6" id="KW-0732">Signal</keyword>
<feature type="signal peptide" evidence="6">
    <location>
        <begin position="1"/>
        <end position="22"/>
    </location>
</feature>
<feature type="chain" id="PRO_5046607631" evidence="6">
    <location>
        <begin position="23"/>
        <end position="170"/>
    </location>
</feature>
<name>A0ABM1BRA2_LIMPO</name>
<feature type="domain" description="Chitin-binding type-2" evidence="7">
    <location>
        <begin position="106"/>
        <end position="161"/>
    </location>
</feature>
<dbReference type="InterPro" id="IPR036508">
    <property type="entry name" value="Chitin-bd_dom_sf"/>
</dbReference>
<dbReference type="PANTHER" id="PTHR23301">
    <property type="entry name" value="CHITIN BINDING PERITROPHIN-A"/>
    <property type="match status" value="1"/>
</dbReference>
<keyword evidence="8" id="KW-1185">Reference proteome</keyword>
<dbReference type="GeneID" id="106471088"/>
<dbReference type="SMART" id="SM00494">
    <property type="entry name" value="ChtBD2"/>
    <property type="match status" value="2"/>
</dbReference>
<dbReference type="SUPFAM" id="SSF57625">
    <property type="entry name" value="Invertebrate chitin-binding proteins"/>
    <property type="match status" value="2"/>
</dbReference>
<dbReference type="PANTHER" id="PTHR23301:SF0">
    <property type="entry name" value="CHITIN-BINDING TYPE-2 DOMAIN-CONTAINING PROTEIN-RELATED"/>
    <property type="match status" value="1"/>
</dbReference>
<evidence type="ECO:0000256" key="6">
    <source>
        <dbReference type="SAM" id="SignalP"/>
    </source>
</evidence>
<dbReference type="Proteomes" id="UP000694941">
    <property type="component" value="Unplaced"/>
</dbReference>
<proteinExistence type="predicted"/>
<keyword evidence="4" id="KW-1015">Disulfide bond</keyword>
<dbReference type="InterPro" id="IPR002557">
    <property type="entry name" value="Chitin-bd_dom"/>
</dbReference>
<evidence type="ECO:0000256" key="1">
    <source>
        <dbReference type="ARBA" id="ARBA00022669"/>
    </source>
</evidence>
<keyword evidence="1" id="KW-0147">Chitin-binding</keyword>
<accession>A0ABM1BRA2</accession>
<evidence type="ECO:0000313" key="8">
    <source>
        <dbReference type="Proteomes" id="UP000694941"/>
    </source>
</evidence>
<feature type="domain" description="Chitin-binding type-2" evidence="7">
    <location>
        <begin position="38"/>
        <end position="95"/>
    </location>
</feature>
<organism evidence="8 9">
    <name type="scientific">Limulus polyphemus</name>
    <name type="common">Atlantic horseshoe crab</name>
    <dbReference type="NCBI Taxonomy" id="6850"/>
    <lineage>
        <taxon>Eukaryota</taxon>
        <taxon>Metazoa</taxon>
        <taxon>Ecdysozoa</taxon>
        <taxon>Arthropoda</taxon>
        <taxon>Chelicerata</taxon>
        <taxon>Merostomata</taxon>
        <taxon>Xiphosura</taxon>
        <taxon>Limulidae</taxon>
        <taxon>Limulus</taxon>
    </lineage>
</organism>
<sequence>MCKSLINLLLLAVAFQMLPAHGQNRTTAPSYPVKPVFSRRCIAPRGQFPHEEYCYRYYDCWDGEVAVEECPGELLFNSDPQKYYCDYPESVDCGGRSVVKDLAVKNGICQRSWGIYPDPTNCAGFYICVKHIARRIMCPINTVYHIETKVCDHLATVDCTDRGVPSWDFE</sequence>
<dbReference type="Gene3D" id="2.170.140.10">
    <property type="entry name" value="Chitin binding domain"/>
    <property type="match status" value="2"/>
</dbReference>
<evidence type="ECO:0000256" key="3">
    <source>
        <dbReference type="ARBA" id="ARBA00022737"/>
    </source>
</evidence>
<evidence type="ECO:0000313" key="9">
    <source>
        <dbReference type="RefSeq" id="XP_013787130.1"/>
    </source>
</evidence>